<evidence type="ECO:0000313" key="2">
    <source>
        <dbReference type="Proteomes" id="UP000002171"/>
    </source>
</evidence>
<dbReference type="EMBL" id="AAOW01000009">
    <property type="protein sequence ID" value="EAR61321.1"/>
    <property type="molecule type" value="Genomic_DNA"/>
</dbReference>
<name>A0A7U8C5Z2_NEPCE</name>
<dbReference type="RefSeq" id="WP_007019877.1">
    <property type="nucleotide sequence ID" value="NZ_CH724125.1"/>
</dbReference>
<dbReference type="Proteomes" id="UP000002171">
    <property type="component" value="Unassembled WGS sequence"/>
</dbReference>
<protein>
    <recommendedName>
        <fullName evidence="3">STAS/SEC14 domain-containing protein</fullName>
    </recommendedName>
</protein>
<keyword evidence="2" id="KW-1185">Reference proteome</keyword>
<comment type="caution">
    <text evidence="1">The sequence shown here is derived from an EMBL/GenBank/DDBJ whole genome shotgun (WGS) entry which is preliminary data.</text>
</comment>
<dbReference type="AlphaFoldDB" id="A0A7U8C5Z2"/>
<organism evidence="1 2">
    <name type="scientific">Neptuniibacter caesariensis</name>
    <dbReference type="NCBI Taxonomy" id="207954"/>
    <lineage>
        <taxon>Bacteria</taxon>
        <taxon>Pseudomonadati</taxon>
        <taxon>Pseudomonadota</taxon>
        <taxon>Gammaproteobacteria</taxon>
        <taxon>Oceanospirillales</taxon>
        <taxon>Oceanospirillaceae</taxon>
        <taxon>Neptuniibacter</taxon>
    </lineage>
</organism>
<gene>
    <name evidence="1" type="ORF">MED92_11359</name>
</gene>
<dbReference type="OrthoDB" id="9784571at2"/>
<sequence length="140" mass="16240">MIIQNQSDMNQAWEPHGDSRVYWEKNILIMELSDGFNIEGALVCINKAKALIETREVLYWAFLIKLGNDDTLLPPDALHDVEQFFAWCQREGCSAVAYTIHNTVQQYIINQLFKDSELPCEQLKQEAAAREWLNERLIPI</sequence>
<evidence type="ECO:0000313" key="1">
    <source>
        <dbReference type="EMBL" id="EAR61321.1"/>
    </source>
</evidence>
<accession>A0A7U8C5Z2</accession>
<proteinExistence type="predicted"/>
<reference evidence="1 2" key="1">
    <citation type="submission" date="2006-02" db="EMBL/GenBank/DDBJ databases">
        <authorList>
            <person name="Pinhassi J."/>
            <person name="Pedros-Alio C."/>
            <person name="Ferriera S."/>
            <person name="Johnson J."/>
            <person name="Kravitz S."/>
            <person name="Halpern A."/>
            <person name="Remington K."/>
            <person name="Beeson K."/>
            <person name="Tran B."/>
            <person name="Rogers Y.-H."/>
            <person name="Friedman R."/>
            <person name="Venter J.C."/>
        </authorList>
    </citation>
    <scope>NUCLEOTIDE SEQUENCE [LARGE SCALE GENOMIC DNA]</scope>
    <source>
        <strain evidence="1 2">MED92</strain>
    </source>
</reference>
<evidence type="ECO:0008006" key="3">
    <source>
        <dbReference type="Google" id="ProtNLM"/>
    </source>
</evidence>